<dbReference type="GO" id="GO:0004519">
    <property type="term" value="F:endonuclease activity"/>
    <property type="evidence" value="ECO:0007669"/>
    <property type="project" value="UniProtKB-KW"/>
</dbReference>
<dbReference type="Pfam" id="PF01844">
    <property type="entry name" value="HNH"/>
    <property type="match status" value="1"/>
</dbReference>
<keyword evidence="3" id="KW-0540">Nuclease</keyword>
<dbReference type="EMBL" id="FOQZ01000001">
    <property type="protein sequence ID" value="SFI24632.1"/>
    <property type="molecule type" value="Genomic_DNA"/>
</dbReference>
<comment type="similarity">
    <text evidence="1">Belongs to the Rv1128c/1148c/1588c/1702c/1945/3466 family.</text>
</comment>
<evidence type="ECO:0000256" key="1">
    <source>
        <dbReference type="ARBA" id="ARBA00023450"/>
    </source>
</evidence>
<accession>A0A7Z7CVS2</accession>
<dbReference type="InterPro" id="IPR003870">
    <property type="entry name" value="DUF222"/>
</dbReference>
<evidence type="ECO:0000313" key="4">
    <source>
        <dbReference type="Proteomes" id="UP000198702"/>
    </source>
</evidence>
<name>A0A7Z7CVS2_9MICO</name>
<dbReference type="Gene3D" id="1.10.30.50">
    <property type="match status" value="1"/>
</dbReference>
<dbReference type="AlphaFoldDB" id="A0A7Z7CVS2"/>
<gene>
    <name evidence="3" type="ORF">SAMN04487751_0631</name>
</gene>
<feature type="domain" description="HNH nuclease" evidence="2">
    <location>
        <begin position="380"/>
        <end position="432"/>
    </location>
</feature>
<dbReference type="RefSeq" id="WP_051526128.1">
    <property type="nucleotide sequence ID" value="NZ_FOQZ01000001.1"/>
</dbReference>
<dbReference type="InterPro" id="IPR002711">
    <property type="entry name" value="HNH"/>
</dbReference>
<dbReference type="SMART" id="SM00507">
    <property type="entry name" value="HNHc"/>
    <property type="match status" value="1"/>
</dbReference>
<comment type="caution">
    <text evidence="3">The sequence shown here is derived from an EMBL/GenBank/DDBJ whole genome shotgun (WGS) entry which is preliminary data.</text>
</comment>
<organism evidence="3 4">
    <name type="scientific">Microbacterium saccharophilum</name>
    <dbReference type="NCBI Taxonomy" id="1213358"/>
    <lineage>
        <taxon>Bacteria</taxon>
        <taxon>Bacillati</taxon>
        <taxon>Actinomycetota</taxon>
        <taxon>Actinomycetes</taxon>
        <taxon>Micrococcales</taxon>
        <taxon>Microbacteriaceae</taxon>
        <taxon>Microbacterium</taxon>
    </lineage>
</organism>
<reference evidence="3 4" key="1">
    <citation type="submission" date="2016-10" db="EMBL/GenBank/DDBJ databases">
        <authorList>
            <person name="Varghese N."/>
            <person name="Submissions S."/>
        </authorList>
    </citation>
    <scope>NUCLEOTIDE SEQUENCE [LARGE SCALE GENOMIC DNA]</scope>
    <source>
        <strain evidence="3 4">UNC380MFSha3.1</strain>
    </source>
</reference>
<dbReference type="Pfam" id="PF02720">
    <property type="entry name" value="DUF222"/>
    <property type="match status" value="1"/>
</dbReference>
<sequence length="465" mass="49868">MKFSSTDVDPQGDLWSDPAFVDEYLAALCDEADGRFAGQARVLGEPDDGVFDEVCDSPADGSALALLEDAAVRARALSAAQDQAIAAILDDAAADPGPWVGPDPTLDPAFKLPPHDPVHAFRARRREFAVRAAVADIAVRLRLSELGVRGRGHRASVLQERCPQLWSLCVAGTVSEQNMAAAAVLADTLPPDAPETWAAFDSTASPAAVSLAPGRFRMRARTIRERVHPESLEERHARAREDRDVRLTPLLDGMSQLTALVPADKGEHLLHTLDTAAAHLAGVDGETRTLAQLRADVLCDLTSPDAPAGPGKPAVSVTVPVLTLLGASDEPATLDGYGPIDLDTARRLAGEATSWTRILTHPIDGTVLDLDRTTYRVPVALRRWLGVRDPVCIFPGCGRPSADCDIDHRQAWAHGGRTAADNTAPLCRSHHRVKHETLWRCEEESGDLVWVSPSGLRAGVDPPPF</sequence>
<proteinExistence type="inferred from homology"/>
<keyword evidence="3" id="KW-0378">Hydrolase</keyword>
<dbReference type="Proteomes" id="UP000198702">
    <property type="component" value="Unassembled WGS sequence"/>
</dbReference>
<keyword evidence="3" id="KW-0255">Endonuclease</keyword>
<dbReference type="GO" id="GO:0003676">
    <property type="term" value="F:nucleic acid binding"/>
    <property type="evidence" value="ECO:0007669"/>
    <property type="project" value="InterPro"/>
</dbReference>
<dbReference type="InterPro" id="IPR003615">
    <property type="entry name" value="HNH_nuc"/>
</dbReference>
<dbReference type="GO" id="GO:0008270">
    <property type="term" value="F:zinc ion binding"/>
    <property type="evidence" value="ECO:0007669"/>
    <property type="project" value="InterPro"/>
</dbReference>
<protein>
    <submittedName>
        <fullName evidence="3">HNH endonuclease</fullName>
    </submittedName>
</protein>
<evidence type="ECO:0000313" key="3">
    <source>
        <dbReference type="EMBL" id="SFI24632.1"/>
    </source>
</evidence>
<dbReference type="CDD" id="cd00085">
    <property type="entry name" value="HNHc"/>
    <property type="match status" value="1"/>
</dbReference>
<evidence type="ECO:0000259" key="2">
    <source>
        <dbReference type="SMART" id="SM00507"/>
    </source>
</evidence>